<organism evidence="1 2">
    <name type="scientific">Streptomyces kaniharaensis</name>
    <dbReference type="NCBI Taxonomy" id="212423"/>
    <lineage>
        <taxon>Bacteria</taxon>
        <taxon>Bacillati</taxon>
        <taxon>Actinomycetota</taxon>
        <taxon>Actinomycetes</taxon>
        <taxon>Kitasatosporales</taxon>
        <taxon>Streptomycetaceae</taxon>
        <taxon>Streptomyces</taxon>
    </lineage>
</organism>
<dbReference type="EMBL" id="WBOF01000003">
    <property type="protein sequence ID" value="MQS16567.1"/>
    <property type="molecule type" value="Genomic_DNA"/>
</dbReference>
<protein>
    <submittedName>
        <fullName evidence="1">Uncharacterized protein</fullName>
    </submittedName>
</protein>
<name>A0A6N7L1J4_9ACTN</name>
<proteinExistence type="predicted"/>
<keyword evidence="2" id="KW-1185">Reference proteome</keyword>
<evidence type="ECO:0000313" key="2">
    <source>
        <dbReference type="Proteomes" id="UP000450000"/>
    </source>
</evidence>
<comment type="caution">
    <text evidence="1">The sequence shown here is derived from an EMBL/GenBank/DDBJ whole genome shotgun (WGS) entry which is preliminary data.</text>
</comment>
<dbReference type="OrthoDB" id="3374726at2"/>
<accession>A0A6N7L1J4</accession>
<gene>
    <name evidence="1" type="ORF">F7Q99_31360</name>
</gene>
<dbReference type="RefSeq" id="WP_153467767.1">
    <property type="nucleotide sequence ID" value="NZ_WBOF01000003.1"/>
</dbReference>
<reference evidence="1 2" key="1">
    <citation type="submission" date="2019-09" db="EMBL/GenBank/DDBJ databases">
        <title>Genome Sequences of Streptomyces kaniharaensis ATCC 21070.</title>
        <authorList>
            <person name="Zhu W."/>
            <person name="De Crecy-Lagard V."/>
            <person name="Richards N.G."/>
        </authorList>
    </citation>
    <scope>NUCLEOTIDE SEQUENCE [LARGE SCALE GENOMIC DNA]</scope>
    <source>
        <strain evidence="1 2">SF-557</strain>
    </source>
</reference>
<evidence type="ECO:0000313" key="1">
    <source>
        <dbReference type="EMBL" id="MQS16567.1"/>
    </source>
</evidence>
<dbReference type="AlphaFoldDB" id="A0A6N7L1J4"/>
<dbReference type="Proteomes" id="UP000450000">
    <property type="component" value="Unassembled WGS sequence"/>
</dbReference>
<sequence>MAFDEGPQPVPGPCRPRHCRAVITDLEAKLGLRRTPDELMARALVHAGLEHDSWFASLFRIAELVPLPVGAGRQASGTRRRSG</sequence>